<dbReference type="PANTHER" id="PTHR33317:SF4">
    <property type="entry name" value="POLYNUCLEOTIDYL TRANSFERASE, RIBONUCLEASE H-LIKE SUPERFAMILY PROTEIN"/>
    <property type="match status" value="1"/>
</dbReference>
<dbReference type="Pfam" id="PF03652">
    <property type="entry name" value="RuvX"/>
    <property type="match status" value="1"/>
</dbReference>
<dbReference type="InterPro" id="IPR012337">
    <property type="entry name" value="RNaseH-like_sf"/>
</dbReference>
<keyword evidence="4 5" id="KW-0378">Hydrolase</keyword>
<evidence type="ECO:0000313" key="7">
    <source>
        <dbReference type="EMBL" id="GFZ27326.1"/>
    </source>
</evidence>
<dbReference type="SMART" id="SM00732">
    <property type="entry name" value="YqgFc"/>
    <property type="match status" value="1"/>
</dbReference>
<evidence type="ECO:0000256" key="1">
    <source>
        <dbReference type="ARBA" id="ARBA00022490"/>
    </source>
</evidence>
<comment type="similarity">
    <text evidence="5">Belongs to the YqgF HJR family.</text>
</comment>
<dbReference type="GO" id="GO:0000967">
    <property type="term" value="P:rRNA 5'-end processing"/>
    <property type="evidence" value="ECO:0007669"/>
    <property type="project" value="UniProtKB-UniRule"/>
</dbReference>
<evidence type="ECO:0000256" key="3">
    <source>
        <dbReference type="ARBA" id="ARBA00022722"/>
    </source>
</evidence>
<comment type="caution">
    <text evidence="7">The sequence shown here is derived from an EMBL/GenBank/DDBJ whole genome shotgun (WGS) entry which is preliminary data.</text>
</comment>
<dbReference type="InterPro" id="IPR037027">
    <property type="entry name" value="YqgF/RNaseH-like_dom_sf"/>
</dbReference>
<dbReference type="InterPro" id="IPR005227">
    <property type="entry name" value="YqgF"/>
</dbReference>
<dbReference type="EMBL" id="BMAY01000008">
    <property type="protein sequence ID" value="GFZ27326.1"/>
    <property type="molecule type" value="Genomic_DNA"/>
</dbReference>
<reference evidence="7" key="1">
    <citation type="submission" date="2020-08" db="EMBL/GenBank/DDBJ databases">
        <title>Taxonomic study for Lactobacillus species isolated from hardwood bark.</title>
        <authorList>
            <person name="Tohno M."/>
            <person name="Tanizawa Y."/>
        </authorList>
    </citation>
    <scope>NUCLEOTIDE SEQUENCE</scope>
    <source>
        <strain evidence="7">B40</strain>
    </source>
</reference>
<dbReference type="GO" id="GO:0004518">
    <property type="term" value="F:nuclease activity"/>
    <property type="evidence" value="ECO:0007669"/>
    <property type="project" value="UniProtKB-KW"/>
</dbReference>
<dbReference type="Gene3D" id="3.30.420.140">
    <property type="entry name" value="YqgF/RNase H-like domain"/>
    <property type="match status" value="1"/>
</dbReference>
<dbReference type="AlphaFoldDB" id="A0A916QH84"/>
<protein>
    <recommendedName>
        <fullName evidence="5">Putative pre-16S rRNA nuclease</fullName>
        <ecNumber evidence="5">3.1.-.-</ecNumber>
    </recommendedName>
</protein>
<gene>
    <name evidence="7" type="primary">rnhD</name>
    <name evidence="7" type="ORF">LCB40_12060</name>
</gene>
<keyword evidence="3 5" id="KW-0540">Nuclease</keyword>
<dbReference type="RefSeq" id="WP_212781016.1">
    <property type="nucleotide sequence ID" value="NZ_BMAY01000008.1"/>
</dbReference>
<name>A0A916QH84_9LACO</name>
<dbReference type="SUPFAM" id="SSF53098">
    <property type="entry name" value="Ribonuclease H-like"/>
    <property type="match status" value="1"/>
</dbReference>
<dbReference type="NCBIfam" id="TIGR00250">
    <property type="entry name" value="RNAse_H_YqgF"/>
    <property type="match status" value="1"/>
</dbReference>
<organism evidence="7 8">
    <name type="scientific">Lactobacillus corticis</name>
    <dbReference type="NCBI Taxonomy" id="2201249"/>
    <lineage>
        <taxon>Bacteria</taxon>
        <taxon>Bacillati</taxon>
        <taxon>Bacillota</taxon>
        <taxon>Bacilli</taxon>
        <taxon>Lactobacillales</taxon>
        <taxon>Lactobacillaceae</taxon>
        <taxon>Lactobacillus</taxon>
    </lineage>
</organism>
<feature type="domain" description="YqgF/RNase H-like" evidence="6">
    <location>
        <begin position="1"/>
        <end position="103"/>
    </location>
</feature>
<evidence type="ECO:0000256" key="4">
    <source>
        <dbReference type="ARBA" id="ARBA00022801"/>
    </source>
</evidence>
<dbReference type="Proteomes" id="UP000677218">
    <property type="component" value="Unassembled WGS sequence"/>
</dbReference>
<keyword evidence="8" id="KW-1185">Reference proteome</keyword>
<comment type="subcellular location">
    <subcellularLocation>
        <location evidence="5">Cytoplasm</location>
    </subcellularLocation>
</comment>
<sequence length="145" mass="16253">MRVLGLDVGSKTVGVAVSDELGATAQPVMTIPIDESRYNFGMRPLRKLVRQYQPDGFVLGLPKNMDGTSGASVERSKAYGQRLVDKFGLPVAYIDERLTTVESRRVLIEDAGIHDRHERKEVIDQMAAVLILQNYLDLHRKDQND</sequence>
<keyword evidence="2 5" id="KW-0690">Ribosome biogenesis</keyword>
<evidence type="ECO:0000256" key="2">
    <source>
        <dbReference type="ARBA" id="ARBA00022517"/>
    </source>
</evidence>
<dbReference type="GO" id="GO:0016788">
    <property type="term" value="F:hydrolase activity, acting on ester bonds"/>
    <property type="evidence" value="ECO:0007669"/>
    <property type="project" value="UniProtKB-UniRule"/>
</dbReference>
<evidence type="ECO:0000256" key="5">
    <source>
        <dbReference type="HAMAP-Rule" id="MF_00651"/>
    </source>
</evidence>
<dbReference type="PANTHER" id="PTHR33317">
    <property type="entry name" value="POLYNUCLEOTIDYL TRANSFERASE, RIBONUCLEASE H-LIKE SUPERFAMILY PROTEIN"/>
    <property type="match status" value="1"/>
</dbReference>
<dbReference type="EC" id="3.1.-.-" evidence="5"/>
<dbReference type="CDD" id="cd16964">
    <property type="entry name" value="YqgF"/>
    <property type="match status" value="1"/>
</dbReference>
<keyword evidence="1 5" id="KW-0963">Cytoplasm</keyword>
<accession>A0A916QH84</accession>
<dbReference type="InterPro" id="IPR006641">
    <property type="entry name" value="YqgF/RNaseH-like_dom"/>
</dbReference>
<comment type="function">
    <text evidence="5">Could be a nuclease involved in processing of the 5'-end of pre-16S rRNA.</text>
</comment>
<dbReference type="GO" id="GO:0005829">
    <property type="term" value="C:cytosol"/>
    <property type="evidence" value="ECO:0007669"/>
    <property type="project" value="TreeGrafter"/>
</dbReference>
<evidence type="ECO:0000259" key="6">
    <source>
        <dbReference type="SMART" id="SM00732"/>
    </source>
</evidence>
<evidence type="ECO:0000313" key="8">
    <source>
        <dbReference type="Proteomes" id="UP000677218"/>
    </source>
</evidence>
<dbReference type="HAMAP" id="MF_00651">
    <property type="entry name" value="Nuclease_YqgF"/>
    <property type="match status" value="1"/>
</dbReference>
<proteinExistence type="inferred from homology"/>